<evidence type="ECO:0000313" key="4">
    <source>
        <dbReference type="Proteomes" id="UP001252243"/>
    </source>
</evidence>
<protein>
    <submittedName>
        <fullName evidence="3">Membrane protein</fullName>
    </submittedName>
</protein>
<sequence length="278" mass="30707">MADNSAPRNPHVRAGSKSDKGGLDTPLSGRQRILPKFRPNPDAFGQTTEGFARFMGTPQFLVYMSVFVVVWLAWNTFLPDEWQFDSRALGFTLLTLMLSLQASYAAPLLLLAQNRQDDRDRVSLQQDRQRAERNLSDTEYLTRELASLRIALREVATRDYVRAELRSLLEEMLEAQEELRTHDPSVGAHGSPRDKVKEKLKERRDKRSPRTQQIPRVKTSSKSNPKPGRKADTAPDSSADTAPDTFPGTGADSAGADTLPGTSADSAGATVPTASPEN</sequence>
<comment type="caution">
    <text evidence="3">The sequence shown here is derived from an EMBL/GenBank/DDBJ whole genome shotgun (WGS) entry which is preliminary data.</text>
</comment>
<feature type="region of interest" description="Disordered" evidence="1">
    <location>
        <begin position="179"/>
        <end position="278"/>
    </location>
</feature>
<evidence type="ECO:0000256" key="1">
    <source>
        <dbReference type="SAM" id="MobiDB-lite"/>
    </source>
</evidence>
<gene>
    <name evidence="3" type="ORF">J2X01_001639</name>
</gene>
<feature type="compositionally biased region" description="Polar residues" evidence="1">
    <location>
        <begin position="210"/>
        <end position="224"/>
    </location>
</feature>
<dbReference type="PANTHER" id="PTHR41386:SF1">
    <property type="entry name" value="MEMBRANE PROTEIN"/>
    <property type="match status" value="1"/>
</dbReference>
<proteinExistence type="predicted"/>
<keyword evidence="4" id="KW-1185">Reference proteome</keyword>
<organism evidence="3 4">
    <name type="scientific">Arthrobacter ginsengisoli</name>
    <dbReference type="NCBI Taxonomy" id="1356565"/>
    <lineage>
        <taxon>Bacteria</taxon>
        <taxon>Bacillati</taxon>
        <taxon>Actinomycetota</taxon>
        <taxon>Actinomycetes</taxon>
        <taxon>Micrococcales</taxon>
        <taxon>Micrococcaceae</taxon>
        <taxon>Arthrobacter</taxon>
    </lineage>
</organism>
<feature type="region of interest" description="Disordered" evidence="1">
    <location>
        <begin position="1"/>
        <end position="32"/>
    </location>
</feature>
<accession>A0ABU1UAZ7</accession>
<feature type="compositionally biased region" description="Basic and acidic residues" evidence="1">
    <location>
        <begin position="191"/>
        <end position="205"/>
    </location>
</feature>
<keyword evidence="2" id="KW-1133">Transmembrane helix</keyword>
<dbReference type="Pfam" id="PF06210">
    <property type="entry name" value="DUF1003"/>
    <property type="match status" value="1"/>
</dbReference>
<keyword evidence="2" id="KW-0472">Membrane</keyword>
<keyword evidence="2" id="KW-0812">Transmembrane</keyword>
<name>A0ABU1UAZ7_9MICC</name>
<dbReference type="Proteomes" id="UP001252243">
    <property type="component" value="Unassembled WGS sequence"/>
</dbReference>
<reference evidence="3 4" key="1">
    <citation type="submission" date="2023-07" db="EMBL/GenBank/DDBJ databases">
        <title>Sorghum-associated microbial communities from plants grown in Nebraska, USA.</title>
        <authorList>
            <person name="Schachtman D."/>
        </authorList>
    </citation>
    <scope>NUCLEOTIDE SEQUENCE [LARGE SCALE GENOMIC DNA]</scope>
    <source>
        <strain evidence="3 4">BE167</strain>
    </source>
</reference>
<evidence type="ECO:0000256" key="2">
    <source>
        <dbReference type="SAM" id="Phobius"/>
    </source>
</evidence>
<evidence type="ECO:0000313" key="3">
    <source>
        <dbReference type="EMBL" id="MDR7082351.1"/>
    </source>
</evidence>
<dbReference type="PANTHER" id="PTHR41386">
    <property type="entry name" value="INTEGRAL MEMBRANE PROTEIN-RELATED"/>
    <property type="match status" value="1"/>
</dbReference>
<feature type="transmembrane region" description="Helical" evidence="2">
    <location>
        <begin position="60"/>
        <end position="77"/>
    </location>
</feature>
<dbReference type="EMBL" id="JAVDVQ010000005">
    <property type="protein sequence ID" value="MDR7082351.1"/>
    <property type="molecule type" value="Genomic_DNA"/>
</dbReference>
<feature type="transmembrane region" description="Helical" evidence="2">
    <location>
        <begin position="89"/>
        <end position="111"/>
    </location>
</feature>
<dbReference type="InterPro" id="IPR010406">
    <property type="entry name" value="DUF1003"/>
</dbReference>
<feature type="compositionally biased region" description="Low complexity" evidence="1">
    <location>
        <begin position="234"/>
        <end position="245"/>
    </location>
</feature>